<evidence type="ECO:0000313" key="4">
    <source>
        <dbReference type="Proteomes" id="UP001596139"/>
    </source>
</evidence>
<dbReference type="RefSeq" id="WP_051861189.1">
    <property type="nucleotide sequence ID" value="NZ_JBHSPX010000006.1"/>
</dbReference>
<comment type="caution">
    <text evidence="3">The sequence shown here is derived from an EMBL/GenBank/DDBJ whole genome shotgun (WGS) entry which is preliminary data.</text>
</comment>
<protein>
    <submittedName>
        <fullName evidence="3">ATP-binding protein</fullName>
    </submittedName>
</protein>
<dbReference type="EMBL" id="JBHSPX010000006">
    <property type="protein sequence ID" value="MFC6064817.1"/>
    <property type="molecule type" value="Genomic_DNA"/>
</dbReference>
<sequence length="348" mass="37051">MLESKNCDQVTLAGRDGALTEVEDLLRRQRLVTVTGPGGVGKSALAGALARRPGLGPDAVVARTDLAPLLDPGLVPHWLARAFGMDGPAGKPQLAALAEALGDTPALLVVDTCEYLAERCTEVLTALVDACPRLHVLATSRTPLRTPGLYPLPPVPLDVAAGLFTEYARQLDAEEAAPDAVRRICALLDGLPLAVRIAAGQLAHRSAADVLAGLTRAEAALDLPATAPGLPGLPARQRSLRDSLGWSLRLCTAEERLLWARLSVFPGSFELAQVLEICGDELLPPGPLVAAFTGLAWQSLIEPQPDEEEGTAFRMPRATRAYGRQRLSLSGEERELVNRFLVWTLRAS</sequence>
<gene>
    <name evidence="3" type="ORF">ACFP4F_20010</name>
</gene>
<feature type="domain" description="Winged helix-turn-helix" evidence="2">
    <location>
        <begin position="254"/>
        <end position="327"/>
    </location>
</feature>
<dbReference type="Proteomes" id="UP001596139">
    <property type="component" value="Unassembled WGS sequence"/>
</dbReference>
<dbReference type="GO" id="GO:0005524">
    <property type="term" value="F:ATP binding"/>
    <property type="evidence" value="ECO:0007669"/>
    <property type="project" value="UniProtKB-KW"/>
</dbReference>
<dbReference type="Gene3D" id="3.40.50.300">
    <property type="entry name" value="P-loop containing nucleotide triphosphate hydrolases"/>
    <property type="match status" value="1"/>
</dbReference>
<dbReference type="InterPro" id="IPR027417">
    <property type="entry name" value="P-loop_NTPase"/>
</dbReference>
<dbReference type="SUPFAM" id="SSF52540">
    <property type="entry name" value="P-loop containing nucleoside triphosphate hydrolases"/>
    <property type="match status" value="1"/>
</dbReference>
<organism evidence="3 4">
    <name type="scientific">Streptomyces ochraceiscleroticus</name>
    <dbReference type="NCBI Taxonomy" id="47761"/>
    <lineage>
        <taxon>Bacteria</taxon>
        <taxon>Bacillati</taxon>
        <taxon>Actinomycetota</taxon>
        <taxon>Actinomycetes</taxon>
        <taxon>Kitasatosporales</taxon>
        <taxon>Streptomycetaceae</taxon>
        <taxon>Streptomyces</taxon>
    </lineage>
</organism>
<keyword evidence="4" id="KW-1185">Reference proteome</keyword>
<dbReference type="Pfam" id="PF20703">
    <property type="entry name" value="nSTAND1"/>
    <property type="match status" value="1"/>
</dbReference>
<name>A0ABW1MN84_9ACTN</name>
<reference evidence="4" key="1">
    <citation type="journal article" date="2019" name="Int. J. Syst. Evol. Microbiol.">
        <title>The Global Catalogue of Microorganisms (GCM) 10K type strain sequencing project: providing services to taxonomists for standard genome sequencing and annotation.</title>
        <authorList>
            <consortium name="The Broad Institute Genomics Platform"/>
            <consortium name="The Broad Institute Genome Sequencing Center for Infectious Disease"/>
            <person name="Wu L."/>
            <person name="Ma J."/>
        </authorList>
    </citation>
    <scope>NUCLEOTIDE SEQUENCE [LARGE SCALE GENOMIC DNA]</scope>
    <source>
        <strain evidence="4">CGMCC 1.15180</strain>
    </source>
</reference>
<keyword evidence="3" id="KW-0067">ATP-binding</keyword>
<evidence type="ECO:0000313" key="3">
    <source>
        <dbReference type="EMBL" id="MFC6064817.1"/>
    </source>
</evidence>
<evidence type="ECO:0000259" key="2">
    <source>
        <dbReference type="Pfam" id="PF25872"/>
    </source>
</evidence>
<accession>A0ABW1MN84</accession>
<keyword evidence="3" id="KW-0547">Nucleotide-binding</keyword>
<dbReference type="Pfam" id="PF25872">
    <property type="entry name" value="HTH_77"/>
    <property type="match status" value="1"/>
</dbReference>
<dbReference type="PANTHER" id="PTHR47691">
    <property type="entry name" value="REGULATOR-RELATED"/>
    <property type="match status" value="1"/>
</dbReference>
<dbReference type="InterPro" id="IPR058852">
    <property type="entry name" value="HTH_77"/>
</dbReference>
<proteinExistence type="predicted"/>
<feature type="domain" description="Novel STAND NTPase 1" evidence="1">
    <location>
        <begin position="12"/>
        <end position="141"/>
    </location>
</feature>
<evidence type="ECO:0000259" key="1">
    <source>
        <dbReference type="Pfam" id="PF20703"/>
    </source>
</evidence>
<dbReference type="PRINTS" id="PR00364">
    <property type="entry name" value="DISEASERSIST"/>
</dbReference>
<dbReference type="PANTHER" id="PTHR47691:SF3">
    <property type="entry name" value="HTH-TYPE TRANSCRIPTIONAL REGULATOR RV0890C-RELATED"/>
    <property type="match status" value="1"/>
</dbReference>
<dbReference type="InterPro" id="IPR049052">
    <property type="entry name" value="nSTAND1"/>
</dbReference>